<accession>K8YCF5</accession>
<sequence length="36" mass="4355">MMETFLPLGVEAEYNSIKDFLLKFLDYFGRLDFFPF</sequence>
<dbReference type="KEGG" id="lst:LSS_03694"/>
<evidence type="ECO:0000313" key="2">
    <source>
        <dbReference type="Proteomes" id="UP000035800"/>
    </source>
</evidence>
<name>K8YCF5_9LEPT</name>
<dbReference type="AlphaFoldDB" id="K8YCF5"/>
<dbReference type="Proteomes" id="UP000035800">
    <property type="component" value="Chromosome I"/>
</dbReference>
<gene>
    <name evidence="1" type="ORF">LSS_03694</name>
</gene>
<reference evidence="1 2" key="2">
    <citation type="journal article" date="2014" name="Emerg. Microbes Infect.">
        <title>Potential impact on kidney infection: a whole-genome analysis of Leptospira santarosai serovar Shermani.</title>
        <authorList>
            <person name="Chou L.F."/>
            <person name="Chen T.W."/>
            <person name="Ko Y.C."/>
            <person name="Pan M.J."/>
            <person name="Tian Y.C."/>
            <person name="Chiu C.H."/>
            <person name="Tang P."/>
            <person name="Hung C.C."/>
            <person name="Yang C.W."/>
        </authorList>
    </citation>
    <scope>NUCLEOTIDE SEQUENCE</scope>
    <source>
        <strain evidence="1 2">LT 821</strain>
    </source>
</reference>
<protein>
    <submittedName>
        <fullName evidence="1">Uncharacterized protein</fullName>
    </submittedName>
</protein>
<evidence type="ECO:0000313" key="1">
    <source>
        <dbReference type="EMBL" id="EKT88057.1"/>
    </source>
</evidence>
<proteinExistence type="predicted"/>
<dbReference type="EMBL" id="CP006694">
    <property type="protein sequence ID" value="EKT88057.1"/>
    <property type="molecule type" value="Genomic_DNA"/>
</dbReference>
<reference evidence="1 2" key="1">
    <citation type="journal article" date="2012" name="Gene">
        <title>Sequence of Leptospira santarosai serovar Shermani genome and prediction of virulence-associated genes.</title>
        <authorList>
            <person name="Chou L.F."/>
            <person name="Chen Y.T."/>
            <person name="Lu C.W."/>
            <person name="Ko Y.C."/>
            <person name="Tang C.Y."/>
            <person name="Pan M.J."/>
            <person name="Tian Y.C."/>
            <person name="Chiu C.H."/>
            <person name="Hung C.C."/>
            <person name="Yang C.W."/>
        </authorList>
    </citation>
    <scope>NUCLEOTIDE SEQUENCE [LARGE SCALE GENOMIC DNA]</scope>
    <source>
        <strain evidence="1">LT 821</strain>
    </source>
</reference>
<organism evidence="1 2">
    <name type="scientific">Leptospira santarosai serovar Shermani str. LT 821</name>
    <dbReference type="NCBI Taxonomy" id="758847"/>
    <lineage>
        <taxon>Bacteria</taxon>
        <taxon>Pseudomonadati</taxon>
        <taxon>Spirochaetota</taxon>
        <taxon>Spirochaetia</taxon>
        <taxon>Leptospirales</taxon>
        <taxon>Leptospiraceae</taxon>
        <taxon>Leptospira</taxon>
    </lineage>
</organism>